<evidence type="ECO:0000313" key="4">
    <source>
        <dbReference type="Proteomes" id="UP000281955"/>
    </source>
</evidence>
<sequence>MSTPLSSTPPTPEPVTDGETVAESHARRGRGSVRDLVLSLLAVLAVVGVIVLASPREGGSPVHEIDYSSALADARRTASFAVVAPEGLPAGWRPTSTRTDRRNGTTHWHIGFVTPKDAYASVEQSDRAPYAFVGEMTERGTTQGVLQIGGTAWVRTFSSLRDHRALWNTTDGQTTVVGGTASWAELEQLTRALRS</sequence>
<name>A0A420XVI5_9ACTN</name>
<accession>A0A420XVI5</accession>
<feature type="region of interest" description="Disordered" evidence="1">
    <location>
        <begin position="1"/>
        <end position="28"/>
    </location>
</feature>
<comment type="caution">
    <text evidence="3">The sequence shown here is derived from an EMBL/GenBank/DDBJ whole genome shotgun (WGS) entry which is preliminary data.</text>
</comment>
<evidence type="ECO:0000256" key="2">
    <source>
        <dbReference type="SAM" id="Phobius"/>
    </source>
</evidence>
<protein>
    <submittedName>
        <fullName evidence="3">Uncharacterized protein DUF4245</fullName>
    </submittedName>
</protein>
<dbReference type="InterPro" id="IPR025339">
    <property type="entry name" value="DUF4245"/>
</dbReference>
<proteinExistence type="predicted"/>
<dbReference type="Pfam" id="PF14030">
    <property type="entry name" value="DUF4245"/>
    <property type="match status" value="1"/>
</dbReference>
<organism evidence="3 4">
    <name type="scientific">Motilibacter peucedani</name>
    <dbReference type="NCBI Taxonomy" id="598650"/>
    <lineage>
        <taxon>Bacteria</taxon>
        <taxon>Bacillati</taxon>
        <taxon>Actinomycetota</taxon>
        <taxon>Actinomycetes</taxon>
        <taxon>Motilibacterales</taxon>
        <taxon>Motilibacteraceae</taxon>
        <taxon>Motilibacter</taxon>
    </lineage>
</organism>
<reference evidence="3 4" key="1">
    <citation type="submission" date="2018-10" db="EMBL/GenBank/DDBJ databases">
        <title>Genomic Encyclopedia of Archaeal and Bacterial Type Strains, Phase II (KMG-II): from individual species to whole genera.</title>
        <authorList>
            <person name="Goeker M."/>
        </authorList>
    </citation>
    <scope>NUCLEOTIDE SEQUENCE [LARGE SCALE GENOMIC DNA]</scope>
    <source>
        <strain evidence="3 4">RP-AC37</strain>
    </source>
</reference>
<keyword evidence="4" id="KW-1185">Reference proteome</keyword>
<keyword evidence="2" id="KW-1133">Transmembrane helix</keyword>
<dbReference type="InParanoid" id="A0A420XVI5"/>
<evidence type="ECO:0000256" key="1">
    <source>
        <dbReference type="SAM" id="MobiDB-lite"/>
    </source>
</evidence>
<dbReference type="AlphaFoldDB" id="A0A420XVI5"/>
<keyword evidence="2" id="KW-0812">Transmembrane</keyword>
<dbReference type="RefSeq" id="WP_183061550.1">
    <property type="nucleotide sequence ID" value="NZ_RBWV01000002.1"/>
</dbReference>
<dbReference type="EMBL" id="RBWV01000002">
    <property type="protein sequence ID" value="RKS80669.1"/>
    <property type="molecule type" value="Genomic_DNA"/>
</dbReference>
<feature type="transmembrane region" description="Helical" evidence="2">
    <location>
        <begin position="36"/>
        <end position="54"/>
    </location>
</feature>
<dbReference type="Proteomes" id="UP000281955">
    <property type="component" value="Unassembled WGS sequence"/>
</dbReference>
<keyword evidence="2" id="KW-0472">Membrane</keyword>
<gene>
    <name evidence="3" type="ORF">CLV35_0135</name>
</gene>
<evidence type="ECO:0000313" key="3">
    <source>
        <dbReference type="EMBL" id="RKS80669.1"/>
    </source>
</evidence>